<dbReference type="EMBL" id="JGVH01000010">
    <property type="protein sequence ID" value="KER04272.1"/>
    <property type="molecule type" value="Genomic_DNA"/>
</dbReference>
<name>A0A081S019_PHOTE</name>
<organism evidence="1 2">
    <name type="scientific">Photorhabdus temperata subsp. temperata Meg1</name>
    <dbReference type="NCBI Taxonomy" id="1393735"/>
    <lineage>
        <taxon>Bacteria</taxon>
        <taxon>Pseudomonadati</taxon>
        <taxon>Pseudomonadota</taxon>
        <taxon>Gammaproteobacteria</taxon>
        <taxon>Enterobacterales</taxon>
        <taxon>Morganellaceae</taxon>
        <taxon>Photorhabdus</taxon>
    </lineage>
</organism>
<proteinExistence type="predicted"/>
<dbReference type="Proteomes" id="UP000028002">
    <property type="component" value="Unassembled WGS sequence"/>
</dbReference>
<sequence length="48" mass="5412">MGGELHPCFKVFSFIIITDGVVFKTFRVLAGVGMPFQVRSHWLGVHHL</sequence>
<gene>
    <name evidence="1" type="ORF">MEG1DRAFT_01042</name>
</gene>
<protein>
    <submittedName>
        <fullName evidence="1">Uncharacterized protein</fullName>
    </submittedName>
</protein>
<dbReference type="AlphaFoldDB" id="A0A081S019"/>
<accession>A0A081S019</accession>
<evidence type="ECO:0000313" key="2">
    <source>
        <dbReference type="Proteomes" id="UP000028002"/>
    </source>
</evidence>
<comment type="caution">
    <text evidence="1">The sequence shown here is derived from an EMBL/GenBank/DDBJ whole genome shotgun (WGS) entry which is preliminary data.</text>
</comment>
<reference evidence="1 2" key="1">
    <citation type="submission" date="2014-03" db="EMBL/GenBank/DDBJ databases">
        <title>Draft Genome of Photorhabdus temperata Meg1.</title>
        <authorList>
            <person name="Hurst S.G.IV."/>
            <person name="Morris K."/>
            <person name="Thomas K."/>
            <person name="Tisa L.S."/>
        </authorList>
    </citation>
    <scope>NUCLEOTIDE SEQUENCE [LARGE SCALE GENOMIC DNA]</scope>
    <source>
        <strain evidence="1 2">Meg1</strain>
    </source>
</reference>
<evidence type="ECO:0000313" key="1">
    <source>
        <dbReference type="EMBL" id="KER04272.1"/>
    </source>
</evidence>